<proteinExistence type="predicted"/>
<evidence type="ECO:0000313" key="3">
    <source>
        <dbReference type="EMBL" id="UOQ61120.1"/>
    </source>
</evidence>
<evidence type="ECO:0000256" key="2">
    <source>
        <dbReference type="SAM" id="Phobius"/>
    </source>
</evidence>
<feature type="transmembrane region" description="Helical" evidence="2">
    <location>
        <begin position="31"/>
        <end position="57"/>
    </location>
</feature>
<feature type="compositionally biased region" description="Low complexity" evidence="1">
    <location>
        <begin position="1"/>
        <end position="18"/>
    </location>
</feature>
<evidence type="ECO:0000256" key="1">
    <source>
        <dbReference type="SAM" id="MobiDB-lite"/>
    </source>
</evidence>
<sequence length="217" mass="22707">MSNPQVPQVPQVPQQQWLPPQPPPRRGLPGWAIALIAVIGGGALTVLAFGFGVLIWIASNVPGPSSPTVSPVPPSPSAPSEPRGEMDYDEAPEMGRDGEATDGDRADESASALATRTSALYDQYLAASRNGTISDLVPGGDAVDPNYFADFLYLLADLKGATAFMGSGDAAAIAEIGAEVDELERRFLAGEDLGSSVKITRSDGSVYESDGTYRLKD</sequence>
<dbReference type="EMBL" id="CP095043">
    <property type="protein sequence ID" value="UOQ61120.1"/>
    <property type="molecule type" value="Genomic_DNA"/>
</dbReference>
<dbReference type="RefSeq" id="WP_244687313.1">
    <property type="nucleotide sequence ID" value="NZ_CP095043.1"/>
</dbReference>
<evidence type="ECO:0000313" key="4">
    <source>
        <dbReference type="Proteomes" id="UP000831775"/>
    </source>
</evidence>
<dbReference type="Proteomes" id="UP000831775">
    <property type="component" value="Chromosome"/>
</dbReference>
<gene>
    <name evidence="3" type="ORF">MUN76_03865</name>
</gene>
<feature type="region of interest" description="Disordered" evidence="1">
    <location>
        <begin position="64"/>
        <end position="111"/>
    </location>
</feature>
<keyword evidence="4" id="KW-1185">Reference proteome</keyword>
<feature type="region of interest" description="Disordered" evidence="1">
    <location>
        <begin position="1"/>
        <end position="24"/>
    </location>
</feature>
<keyword evidence="2" id="KW-0812">Transmembrane</keyword>
<organism evidence="3 4">
    <name type="scientific">Leucobacter rhizosphaerae</name>
    <dbReference type="NCBI Taxonomy" id="2932245"/>
    <lineage>
        <taxon>Bacteria</taxon>
        <taxon>Bacillati</taxon>
        <taxon>Actinomycetota</taxon>
        <taxon>Actinomycetes</taxon>
        <taxon>Micrococcales</taxon>
        <taxon>Microbacteriaceae</taxon>
        <taxon>Leucobacter</taxon>
    </lineage>
</organism>
<protein>
    <submittedName>
        <fullName evidence="3">Uncharacterized protein</fullName>
    </submittedName>
</protein>
<feature type="compositionally biased region" description="Basic and acidic residues" evidence="1">
    <location>
        <begin position="93"/>
        <end position="108"/>
    </location>
</feature>
<feature type="compositionally biased region" description="Pro residues" evidence="1">
    <location>
        <begin position="70"/>
        <end position="79"/>
    </location>
</feature>
<accession>A0ABY4FXX3</accession>
<keyword evidence="2" id="KW-0472">Membrane</keyword>
<keyword evidence="2" id="KW-1133">Transmembrane helix</keyword>
<name>A0ABY4FXX3_9MICO</name>
<reference evidence="3 4" key="1">
    <citation type="submission" date="2022-04" db="EMBL/GenBank/DDBJ databases">
        <title>Leucobacter sp. isolated from rhizosphere of onion.</title>
        <authorList>
            <person name="Won M."/>
            <person name="Lee C.-M."/>
            <person name="Woen H.-Y."/>
            <person name="Kwon S.-W."/>
        </authorList>
    </citation>
    <scope>NUCLEOTIDE SEQUENCE [LARGE SCALE GENOMIC DNA]</scope>
    <source>
        <strain evidence="3 4">H25R-14</strain>
    </source>
</reference>